<dbReference type="Proteomes" id="UP000255264">
    <property type="component" value="Unassembled WGS sequence"/>
</dbReference>
<dbReference type="NCBIfam" id="TIGR00230">
    <property type="entry name" value="sfsA"/>
    <property type="match status" value="1"/>
</dbReference>
<reference evidence="3 4" key="1">
    <citation type="submission" date="2018-06" db="EMBL/GenBank/DDBJ databases">
        <authorList>
            <consortium name="Pathogen Informatics"/>
            <person name="Doyle S."/>
        </authorList>
    </citation>
    <scope>NUCLEOTIDE SEQUENCE [LARGE SCALE GENOMIC DNA]</scope>
    <source>
        <strain evidence="3 4">NCTC13335</strain>
    </source>
</reference>
<dbReference type="RefSeq" id="WP_115003624.1">
    <property type="nucleotide sequence ID" value="NZ_UGHS01000004.1"/>
</dbReference>
<dbReference type="PROSITE" id="PS50835">
    <property type="entry name" value="IG_LIKE"/>
    <property type="match status" value="1"/>
</dbReference>
<protein>
    <recommendedName>
        <fullName evidence="1">Sugar fermentation stimulation protein homolog</fullName>
    </recommendedName>
</protein>
<dbReference type="EMBL" id="UGHS01000004">
    <property type="protein sequence ID" value="STO94115.1"/>
    <property type="molecule type" value="Genomic_DNA"/>
</dbReference>
<dbReference type="CDD" id="cd22359">
    <property type="entry name" value="SfsA-like_bacterial"/>
    <property type="match status" value="1"/>
</dbReference>
<dbReference type="Gene3D" id="2.40.50.580">
    <property type="match status" value="1"/>
</dbReference>
<dbReference type="HAMAP" id="MF_00095">
    <property type="entry name" value="SfsA"/>
    <property type="match status" value="1"/>
</dbReference>
<dbReference type="AlphaFoldDB" id="A0A377J0T7"/>
<evidence type="ECO:0000313" key="3">
    <source>
        <dbReference type="EMBL" id="STO94115.1"/>
    </source>
</evidence>
<dbReference type="PANTHER" id="PTHR30545">
    <property type="entry name" value="SUGAR FERMENTATION STIMULATION PROTEIN A"/>
    <property type="match status" value="1"/>
</dbReference>
<organism evidence="3 4">
    <name type="scientific">Haemophilus pittmaniae</name>
    <dbReference type="NCBI Taxonomy" id="249188"/>
    <lineage>
        <taxon>Bacteria</taxon>
        <taxon>Pseudomonadati</taxon>
        <taxon>Pseudomonadota</taxon>
        <taxon>Gammaproteobacteria</taxon>
        <taxon>Pasteurellales</taxon>
        <taxon>Pasteurellaceae</taxon>
        <taxon>Haemophilus</taxon>
    </lineage>
</organism>
<sequence length="238" mass="26790">MQFPQLLPATLIRRYKRFLADIQLPDGQILTIHCAATGTMLGCSEPGSRIWYWDSQSDTRKYPHSWELTELPNGKLVCINTHRANPLVQEALQHKVIQELADYQEIYPEVKYGEENSRIDFLLKGEGLPDCYLEVKSITLVRDGLAGFPDAVTTRGQKHLRELLAMKRQGHRAVVLFAGLHNGFDRFQAAADIDPVYAKLLQEVRALGVEAYAYAGQFDCLDGRPISLALSHSVPLLD</sequence>
<dbReference type="Pfam" id="PF17746">
    <property type="entry name" value="SfsA_N"/>
    <property type="match status" value="1"/>
</dbReference>
<evidence type="ECO:0000259" key="2">
    <source>
        <dbReference type="PROSITE" id="PS50835"/>
    </source>
</evidence>
<dbReference type="InterPro" id="IPR041465">
    <property type="entry name" value="SfsA_N"/>
</dbReference>
<dbReference type="InterPro" id="IPR005224">
    <property type="entry name" value="SfsA"/>
</dbReference>
<dbReference type="InterPro" id="IPR040452">
    <property type="entry name" value="SfsA_C"/>
</dbReference>
<dbReference type="Pfam" id="PF03749">
    <property type="entry name" value="SfsA"/>
    <property type="match status" value="1"/>
</dbReference>
<dbReference type="InterPro" id="IPR007110">
    <property type="entry name" value="Ig-like_dom"/>
</dbReference>
<dbReference type="FunFam" id="3.40.1350.60:FF:000001">
    <property type="entry name" value="Sugar fermentation stimulation protein A"/>
    <property type="match status" value="1"/>
</dbReference>
<keyword evidence="3" id="KW-0238">DNA-binding</keyword>
<dbReference type="Gene3D" id="3.40.1350.60">
    <property type="match status" value="1"/>
</dbReference>
<dbReference type="GO" id="GO:0003677">
    <property type="term" value="F:DNA binding"/>
    <property type="evidence" value="ECO:0007669"/>
    <property type="project" value="UniProtKB-KW"/>
</dbReference>
<gene>
    <name evidence="1 3" type="primary">sfsA</name>
    <name evidence="3" type="ORF">NCTC13335_02032</name>
</gene>
<accession>A0A377J0T7</accession>
<dbReference type="FunFam" id="2.40.50.580:FF:000001">
    <property type="entry name" value="Sugar fermentation stimulation protein A"/>
    <property type="match status" value="1"/>
</dbReference>
<name>A0A377J0T7_9PAST</name>
<feature type="domain" description="Ig-like" evidence="2">
    <location>
        <begin position="4"/>
        <end position="93"/>
    </location>
</feature>
<dbReference type="PANTHER" id="PTHR30545:SF2">
    <property type="entry name" value="SUGAR FERMENTATION STIMULATION PROTEIN A"/>
    <property type="match status" value="1"/>
</dbReference>
<dbReference type="OrthoDB" id="9802365at2"/>
<evidence type="ECO:0000256" key="1">
    <source>
        <dbReference type="HAMAP-Rule" id="MF_00095"/>
    </source>
</evidence>
<evidence type="ECO:0000313" key="4">
    <source>
        <dbReference type="Proteomes" id="UP000255264"/>
    </source>
</evidence>
<keyword evidence="4" id="KW-1185">Reference proteome</keyword>
<proteinExistence type="inferred from homology"/>
<comment type="similarity">
    <text evidence="1">Belongs to the SfsA family.</text>
</comment>